<sequence>MRRTTPHVTTCEVKNCTKKVVSGSKKCTDHSGARVCNWLKCSEWAAAGHEKCGKHGGKNA</sequence>
<reference evidence="1 2" key="1">
    <citation type="submission" date="2018-11" db="EMBL/GenBank/DDBJ databases">
        <title>Genome sequence of Saitozyma podzolica DSM 27192.</title>
        <authorList>
            <person name="Aliyu H."/>
            <person name="Gorte O."/>
            <person name="Ochsenreither K."/>
        </authorList>
    </citation>
    <scope>NUCLEOTIDE SEQUENCE [LARGE SCALE GENOMIC DNA]</scope>
    <source>
        <strain evidence="1 2">DSM 27192</strain>
    </source>
</reference>
<comment type="caution">
    <text evidence="1">The sequence shown here is derived from an EMBL/GenBank/DDBJ whole genome shotgun (WGS) entry which is preliminary data.</text>
</comment>
<keyword evidence="2" id="KW-1185">Reference proteome</keyword>
<evidence type="ECO:0000313" key="1">
    <source>
        <dbReference type="EMBL" id="RSH90440.1"/>
    </source>
</evidence>
<proteinExistence type="predicted"/>
<evidence type="ECO:0000313" key="2">
    <source>
        <dbReference type="Proteomes" id="UP000279259"/>
    </source>
</evidence>
<accession>A0A427YH93</accession>
<gene>
    <name evidence="1" type="ORF">EHS25_001045</name>
</gene>
<name>A0A427YH93_9TREE</name>
<organism evidence="1 2">
    <name type="scientific">Saitozyma podzolica</name>
    <dbReference type="NCBI Taxonomy" id="1890683"/>
    <lineage>
        <taxon>Eukaryota</taxon>
        <taxon>Fungi</taxon>
        <taxon>Dikarya</taxon>
        <taxon>Basidiomycota</taxon>
        <taxon>Agaricomycotina</taxon>
        <taxon>Tremellomycetes</taxon>
        <taxon>Tremellales</taxon>
        <taxon>Trimorphomycetaceae</taxon>
        <taxon>Saitozyma</taxon>
    </lineage>
</organism>
<dbReference type="AlphaFoldDB" id="A0A427YH93"/>
<dbReference type="Proteomes" id="UP000279259">
    <property type="component" value="Unassembled WGS sequence"/>
</dbReference>
<protein>
    <submittedName>
        <fullName evidence="1">Uncharacterized protein</fullName>
    </submittedName>
</protein>
<dbReference type="EMBL" id="RSCD01000010">
    <property type="protein sequence ID" value="RSH90440.1"/>
    <property type="molecule type" value="Genomic_DNA"/>
</dbReference>